<keyword evidence="2" id="KW-0732">Signal</keyword>
<reference evidence="4" key="1">
    <citation type="journal article" date="2011" name="PLoS Pathog.">
        <title>Comparative genomics yields insights into niche adaptation of plant vascular wilt pathogens.</title>
        <authorList>
            <person name="Klosterman S.J."/>
            <person name="Subbarao K.V."/>
            <person name="Kang S."/>
            <person name="Veronese P."/>
            <person name="Gold S.E."/>
            <person name="Thomma B.P.H.J."/>
            <person name="Chen Z."/>
            <person name="Henrissat B."/>
            <person name="Lee Y.-H."/>
            <person name="Park J."/>
            <person name="Garcia-Pedrajas M.D."/>
            <person name="Barbara D.J."/>
            <person name="Anchieta A."/>
            <person name="de Jonge R."/>
            <person name="Santhanam P."/>
            <person name="Maruthachalam K."/>
            <person name="Atallah Z."/>
            <person name="Amyotte S.G."/>
            <person name="Paz Z."/>
            <person name="Inderbitzin P."/>
            <person name="Hayes R.J."/>
            <person name="Heiman D.I."/>
            <person name="Young S."/>
            <person name="Zeng Q."/>
            <person name="Engels R."/>
            <person name="Galagan J."/>
            <person name="Cuomo C.A."/>
            <person name="Dobinson K.F."/>
            <person name="Ma L.-J."/>
        </authorList>
    </citation>
    <scope>NUCLEOTIDE SEQUENCE [LARGE SCALE GENOMIC DNA]</scope>
    <source>
        <strain evidence="4">VaMs.102 / ATCC MYA-4576 / FGSC 10136</strain>
    </source>
</reference>
<feature type="compositionally biased region" description="Low complexity" evidence="1">
    <location>
        <begin position="243"/>
        <end position="336"/>
    </location>
</feature>
<dbReference type="AlphaFoldDB" id="C9SFH5"/>
<feature type="compositionally biased region" description="Polar residues" evidence="1">
    <location>
        <begin position="196"/>
        <end position="235"/>
    </location>
</feature>
<feature type="region of interest" description="Disordered" evidence="1">
    <location>
        <begin position="73"/>
        <end position="102"/>
    </location>
</feature>
<dbReference type="RefSeq" id="XP_003006117.1">
    <property type="nucleotide sequence ID" value="XM_003006071.1"/>
</dbReference>
<name>C9SFH5_VERA1</name>
<dbReference type="EMBL" id="DS985217">
    <property type="protein sequence ID" value="EEY17961.1"/>
    <property type="molecule type" value="Genomic_DNA"/>
</dbReference>
<protein>
    <submittedName>
        <fullName evidence="3">Predicted protein</fullName>
    </submittedName>
</protein>
<proteinExistence type="predicted"/>
<evidence type="ECO:0000313" key="4">
    <source>
        <dbReference type="Proteomes" id="UP000008698"/>
    </source>
</evidence>
<evidence type="ECO:0000256" key="2">
    <source>
        <dbReference type="SAM" id="SignalP"/>
    </source>
</evidence>
<feature type="signal peptide" evidence="2">
    <location>
        <begin position="1"/>
        <end position="19"/>
    </location>
</feature>
<dbReference type="KEGG" id="val:VDBG_04070"/>
<feature type="chain" id="PRO_5003002860" evidence="2">
    <location>
        <begin position="20"/>
        <end position="496"/>
    </location>
</feature>
<feature type="compositionally biased region" description="Low complexity" evidence="1">
    <location>
        <begin position="178"/>
        <end position="195"/>
    </location>
</feature>
<dbReference type="OMA" id="VKAYHYH"/>
<dbReference type="OrthoDB" id="5240060at2759"/>
<gene>
    <name evidence="3" type="ORF">VDBG_04070</name>
</gene>
<accession>C9SFH5</accession>
<dbReference type="HOGENOM" id="CLU_550047_0_0_1"/>
<feature type="compositionally biased region" description="Polar residues" evidence="1">
    <location>
        <begin position="337"/>
        <end position="348"/>
    </location>
</feature>
<feature type="region of interest" description="Disordered" evidence="1">
    <location>
        <begin position="133"/>
        <end position="348"/>
    </location>
</feature>
<keyword evidence="4" id="KW-1185">Reference proteome</keyword>
<sequence>MYFNIVAAATLASITLAHASAPDPITTIKCEAEQPTPALSTVTFTVVAVVDPSISHWDQFLSQACPTPFPATELCAETGNDQNNPDVPPGADNPGHETTPHNEAHDIGWYEVWCFDYHGGEPPSHWYFDHHSSHPYSTDSHVPWPKPTGGDLPPGPLPVPTREPRPQPDKSTVPQPGPDTTSTGHPGPPSGSSTDQPIPTSETATAAPRPSSSTTDQPNPVQSSMTQPDPSSDFSSILPVPVVSSTSQSGPDPSSDSSSTLPVPVLSSTSQSGPEPSSGSFSATTASSSSSASQSDSESSSTDPGPSSSVPPESQSPSSLPPTSLLTSVVSSTTTSANPSQTCADISNGSFQNNDIGAWYISDQVTADSGIVQEGPDGVEYSFALIPSQQQFAQVYINQYIRCGDPPPIVEIQVRFSYQFTGNSQGCSIAASVNRSPDNILTIQDDGQSPGVWQQYEGPVITVQLTYDPLFTIKMLCQEDTANTEAILITEISVYN</sequence>
<evidence type="ECO:0000313" key="3">
    <source>
        <dbReference type="EMBL" id="EEY17961.1"/>
    </source>
</evidence>
<evidence type="ECO:0000256" key="1">
    <source>
        <dbReference type="SAM" id="MobiDB-lite"/>
    </source>
</evidence>
<dbReference type="eggNOG" id="KOG1216">
    <property type="taxonomic scope" value="Eukaryota"/>
</dbReference>
<dbReference type="Proteomes" id="UP000008698">
    <property type="component" value="Unassembled WGS sequence"/>
</dbReference>
<dbReference type="GeneID" id="9534597"/>
<organism evidence="4">
    <name type="scientific">Verticillium alfalfae (strain VaMs.102 / ATCC MYA-4576 / FGSC 10136)</name>
    <name type="common">Verticillium wilt of alfalfa</name>
    <name type="synonym">Verticillium albo-atrum</name>
    <dbReference type="NCBI Taxonomy" id="526221"/>
    <lineage>
        <taxon>Eukaryota</taxon>
        <taxon>Fungi</taxon>
        <taxon>Dikarya</taxon>
        <taxon>Ascomycota</taxon>
        <taxon>Pezizomycotina</taxon>
        <taxon>Sordariomycetes</taxon>
        <taxon>Hypocreomycetidae</taxon>
        <taxon>Glomerellales</taxon>
        <taxon>Plectosphaerellaceae</taxon>
        <taxon>Verticillium</taxon>
    </lineage>
</organism>